<dbReference type="RefSeq" id="WP_141635872.1">
    <property type="nucleotide sequence ID" value="NZ_VIGB01000003.1"/>
</dbReference>
<dbReference type="OrthoDB" id="3871880at2"/>
<evidence type="ECO:0000313" key="3">
    <source>
        <dbReference type="EMBL" id="TQF05394.1"/>
    </source>
</evidence>
<evidence type="ECO:0000256" key="2">
    <source>
        <dbReference type="SAM" id="Phobius"/>
    </source>
</evidence>
<evidence type="ECO:0000256" key="1">
    <source>
        <dbReference type="SAM" id="MobiDB-lite"/>
    </source>
</evidence>
<keyword evidence="2" id="KW-0472">Membrane</keyword>
<feature type="compositionally biased region" description="Low complexity" evidence="1">
    <location>
        <begin position="62"/>
        <end position="73"/>
    </location>
</feature>
<evidence type="ECO:0000313" key="4">
    <source>
        <dbReference type="Proteomes" id="UP000319103"/>
    </source>
</evidence>
<protein>
    <submittedName>
        <fullName evidence="3">Uncharacterized protein</fullName>
    </submittedName>
</protein>
<dbReference type="AlphaFoldDB" id="A0A540WAH2"/>
<feature type="transmembrane region" description="Helical" evidence="2">
    <location>
        <begin position="86"/>
        <end position="109"/>
    </location>
</feature>
<proteinExistence type="predicted"/>
<keyword evidence="2" id="KW-1133">Transmembrane helix</keyword>
<keyword evidence="2" id="KW-0812">Transmembrane</keyword>
<comment type="caution">
    <text evidence="3">The sequence shown here is derived from an EMBL/GenBank/DDBJ whole genome shotgun (WGS) entry which is preliminary data.</text>
</comment>
<organism evidence="3 4">
    <name type="scientific">Kitasatospora acidiphila</name>
    <dbReference type="NCBI Taxonomy" id="2567942"/>
    <lineage>
        <taxon>Bacteria</taxon>
        <taxon>Bacillati</taxon>
        <taxon>Actinomycetota</taxon>
        <taxon>Actinomycetes</taxon>
        <taxon>Kitasatosporales</taxon>
        <taxon>Streptomycetaceae</taxon>
        <taxon>Kitasatospora</taxon>
    </lineage>
</organism>
<feature type="region of interest" description="Disordered" evidence="1">
    <location>
        <begin position="1"/>
        <end position="81"/>
    </location>
</feature>
<name>A0A540WAH2_9ACTN</name>
<feature type="compositionally biased region" description="Pro residues" evidence="1">
    <location>
        <begin position="52"/>
        <end position="61"/>
    </location>
</feature>
<gene>
    <name evidence="3" type="ORF">E6W39_28125</name>
</gene>
<accession>A0A540WAH2</accession>
<feature type="region of interest" description="Disordered" evidence="1">
    <location>
        <begin position="201"/>
        <end position="223"/>
    </location>
</feature>
<dbReference type="EMBL" id="VIGB01000003">
    <property type="protein sequence ID" value="TQF05394.1"/>
    <property type="molecule type" value="Genomic_DNA"/>
</dbReference>
<sequence length="277" mass="28450">MSEQNPFGAPPPPASGYGQGGYGHPAPNYGQSGGFGQPPAYQQPGGYGQPPAYGPVPPQPQPATGWPAAGGYVPPAPPPKKSRKGLAITLAVVVVAIGVASAVLMSAVADKAAKEGTQKVVLPQSFQGLTKEDGNPLAQKLKDAFTSGQSDQNLDGEVATVYNKLLSDRAVVVYGGYGKISSPSAEETSFWSSFELAAVGKGGTTGPRTHPDPGPQGGRMSCEDLTTSTKETDAVCIWVDNSSLVAMQQTTLKSGPPTLDKAASDLRAFRAVAEVPK</sequence>
<reference evidence="3 4" key="1">
    <citation type="submission" date="2019-06" db="EMBL/GenBank/DDBJ databases">
        <title>Description of Kitasatospora acidophila sp. nov. isolated from pine grove soil, and reclassification of Streptomyces novaecaesareae to Kitasatospora novaeceasareae comb. nov.</title>
        <authorList>
            <person name="Kim M.J."/>
        </authorList>
    </citation>
    <scope>NUCLEOTIDE SEQUENCE [LARGE SCALE GENOMIC DNA]</scope>
    <source>
        <strain evidence="3 4">MMS16-CNU292</strain>
    </source>
</reference>
<dbReference type="Proteomes" id="UP000319103">
    <property type="component" value="Unassembled WGS sequence"/>
</dbReference>
<keyword evidence="4" id="KW-1185">Reference proteome</keyword>